<dbReference type="PANTHER" id="PTHR43037">
    <property type="entry name" value="UNNAMED PRODUCT-RELATED"/>
    <property type="match status" value="1"/>
</dbReference>
<feature type="domain" description="Esterase Ig-like N-terminal" evidence="4">
    <location>
        <begin position="37"/>
        <end position="164"/>
    </location>
</feature>
<dbReference type="Gene3D" id="2.60.40.2180">
    <property type="match status" value="1"/>
</dbReference>
<dbReference type="GO" id="GO:0008236">
    <property type="term" value="F:serine-type peptidase activity"/>
    <property type="evidence" value="ECO:0007669"/>
    <property type="project" value="InterPro"/>
</dbReference>
<dbReference type="Pfam" id="PF18435">
    <property type="entry name" value="EstA_Ig_like"/>
    <property type="match status" value="1"/>
</dbReference>
<keyword evidence="1 2" id="KW-0732">Signal</keyword>
<proteinExistence type="predicted"/>
<dbReference type="InterPro" id="IPR001375">
    <property type="entry name" value="Peptidase_S9_cat"/>
</dbReference>
<protein>
    <submittedName>
        <fullName evidence="5">Peptidase</fullName>
    </submittedName>
</protein>
<name>A0A2N5HJ99_9BACI</name>
<gene>
    <name evidence="5" type="ORF">CVD27_09460</name>
</gene>
<comment type="caution">
    <text evidence="5">The sequence shown here is derived from an EMBL/GenBank/DDBJ whole genome shotgun (WGS) entry which is preliminary data.</text>
</comment>
<dbReference type="Proteomes" id="UP000234950">
    <property type="component" value="Unassembled WGS sequence"/>
</dbReference>
<evidence type="ECO:0000256" key="1">
    <source>
        <dbReference type="ARBA" id="ARBA00022729"/>
    </source>
</evidence>
<dbReference type="OrthoDB" id="9764953at2"/>
<reference evidence="5 6" key="1">
    <citation type="submission" date="2017-11" db="EMBL/GenBank/DDBJ databases">
        <title>Comparitive Functional Genomics of Dry Heat Resistant strains isolated from the Viking Spacecraft.</title>
        <authorList>
            <person name="Seuylemezian A."/>
            <person name="Cooper K."/>
            <person name="Vaishampayan P."/>
        </authorList>
    </citation>
    <scope>NUCLEOTIDE SEQUENCE [LARGE SCALE GENOMIC DNA]</scope>
    <source>
        <strain evidence="5 6">V32-6</strain>
    </source>
</reference>
<dbReference type="InterPro" id="IPR050955">
    <property type="entry name" value="Plant_Biomass_Hydrol_Est"/>
</dbReference>
<evidence type="ECO:0000313" key="6">
    <source>
        <dbReference type="Proteomes" id="UP000234950"/>
    </source>
</evidence>
<dbReference type="PANTHER" id="PTHR43037:SF1">
    <property type="entry name" value="BLL1128 PROTEIN"/>
    <property type="match status" value="1"/>
</dbReference>
<dbReference type="GO" id="GO:0006508">
    <property type="term" value="P:proteolysis"/>
    <property type="evidence" value="ECO:0007669"/>
    <property type="project" value="InterPro"/>
</dbReference>
<feature type="signal peptide" evidence="2">
    <location>
        <begin position="1"/>
        <end position="28"/>
    </location>
</feature>
<dbReference type="InterPro" id="IPR029058">
    <property type="entry name" value="AB_hydrolase_fold"/>
</dbReference>
<dbReference type="InterPro" id="IPR041172">
    <property type="entry name" value="EstA_Ig-like_N"/>
</dbReference>
<dbReference type="Gene3D" id="3.40.50.1820">
    <property type="entry name" value="alpha/beta hydrolase"/>
    <property type="match status" value="1"/>
</dbReference>
<feature type="chain" id="PRO_5014613531" evidence="2">
    <location>
        <begin position="29"/>
        <end position="442"/>
    </location>
</feature>
<dbReference type="AlphaFoldDB" id="A0A2N5HJ99"/>
<accession>A0A2N5HJ99</accession>
<evidence type="ECO:0000259" key="3">
    <source>
        <dbReference type="Pfam" id="PF00326"/>
    </source>
</evidence>
<evidence type="ECO:0000313" key="5">
    <source>
        <dbReference type="EMBL" id="PLS05583.1"/>
    </source>
</evidence>
<evidence type="ECO:0000256" key="2">
    <source>
        <dbReference type="SAM" id="SignalP"/>
    </source>
</evidence>
<dbReference type="EMBL" id="PGVE01000040">
    <property type="protein sequence ID" value="PLS05583.1"/>
    <property type="molecule type" value="Genomic_DNA"/>
</dbReference>
<sequence length="442" mass="48976">MLKKMKKRAMLATMAVAMTLSLNTNVFAKQINTQPTSYQTLTEIEDWGAATTKVIVNVGKPIPKDSITTDTFKVHVVRSDKRLKTPLLEEGDRIITKAYVSDKDGNPVVQTGKYVVLEMKVGPDVSLGSPLNYDWATTGFNDWIDMKYTITQQKDIETSAGAISGLVVDQFAGETRELVDDFTTGKASYENVTLSYADFSPATDNHKNPLIIWLHGAGEGGIDPTIPISANKAANFASKDIQSYFDGAYVLAPQTPTFWMDGLSGFGDGTSKYENALMSLIKDYVANHKDIDTSRIYIGGDSNGGYMTMLMARDYTNFFAAAFPTCEALKDTLITDAQIQKLKDLPMWFIAAKTDPVVIPNLYVVPTYNRLVQAGAENVHLSLFEKVVDTSGQYYNADSTPFEYNGHWSWIYVYNNKPTDMINGKTTTIMEWLANQSNANIK</sequence>
<keyword evidence="6" id="KW-1185">Reference proteome</keyword>
<dbReference type="Pfam" id="PF00326">
    <property type="entry name" value="Peptidase_S9"/>
    <property type="match status" value="1"/>
</dbReference>
<dbReference type="RefSeq" id="WP_101647651.1">
    <property type="nucleotide sequence ID" value="NZ_PGVE01000040.1"/>
</dbReference>
<dbReference type="SUPFAM" id="SSF53474">
    <property type="entry name" value="alpha/beta-Hydrolases"/>
    <property type="match status" value="1"/>
</dbReference>
<feature type="domain" description="Peptidase S9 prolyl oligopeptidase catalytic" evidence="3">
    <location>
        <begin position="283"/>
        <end position="323"/>
    </location>
</feature>
<organism evidence="5 6">
    <name type="scientific">Neobacillus cucumis</name>
    <dbReference type="NCBI Taxonomy" id="1740721"/>
    <lineage>
        <taxon>Bacteria</taxon>
        <taxon>Bacillati</taxon>
        <taxon>Bacillota</taxon>
        <taxon>Bacilli</taxon>
        <taxon>Bacillales</taxon>
        <taxon>Bacillaceae</taxon>
        <taxon>Neobacillus</taxon>
    </lineage>
</organism>
<evidence type="ECO:0000259" key="4">
    <source>
        <dbReference type="Pfam" id="PF18435"/>
    </source>
</evidence>